<dbReference type="InterPro" id="IPR010071">
    <property type="entry name" value="AA_adenyl_dom"/>
</dbReference>
<dbReference type="SUPFAM" id="SSF56801">
    <property type="entry name" value="Acetyl-CoA synthetase-like"/>
    <property type="match status" value="1"/>
</dbReference>
<dbReference type="SUPFAM" id="SSF56112">
    <property type="entry name" value="Protein kinase-like (PK-like)"/>
    <property type="match status" value="1"/>
</dbReference>
<dbReference type="NCBIfam" id="TIGR01444">
    <property type="entry name" value="fkbM_fam"/>
    <property type="match status" value="1"/>
</dbReference>
<feature type="domain" description="Carrier" evidence="5">
    <location>
        <begin position="1134"/>
        <end position="1208"/>
    </location>
</feature>
<dbReference type="PANTHER" id="PTHR45527">
    <property type="entry name" value="NONRIBOSOMAL PEPTIDE SYNTHETASE"/>
    <property type="match status" value="1"/>
</dbReference>
<evidence type="ECO:0000313" key="6">
    <source>
        <dbReference type="EMBL" id="PRY19893.1"/>
    </source>
</evidence>
<dbReference type="EMBL" id="PVZG01000027">
    <property type="protein sequence ID" value="PRY19893.1"/>
    <property type="molecule type" value="Genomic_DNA"/>
</dbReference>
<dbReference type="Gene3D" id="3.30.300.30">
    <property type="match status" value="2"/>
</dbReference>
<dbReference type="InterPro" id="IPR020806">
    <property type="entry name" value="PKS_PP-bd"/>
</dbReference>
<dbReference type="InterPro" id="IPR023213">
    <property type="entry name" value="CAT-like_dom_sf"/>
</dbReference>
<gene>
    <name evidence="6" type="ORF">CLV70_12718</name>
</gene>
<dbReference type="Gene3D" id="3.40.50.12780">
    <property type="entry name" value="N-terminal domain of ligase-like"/>
    <property type="match status" value="1"/>
</dbReference>
<proteinExistence type="predicted"/>
<keyword evidence="2" id="KW-0596">Phosphopantetheine</keyword>
<dbReference type="Gene3D" id="3.30.559.10">
    <property type="entry name" value="Chloramphenicol acetyltransferase-like domain"/>
    <property type="match status" value="2"/>
</dbReference>
<protein>
    <submittedName>
        <fullName evidence="6">FkbM family methyltransferase/amino acid adenylation domain-containing protein</fullName>
    </submittedName>
</protein>
<dbReference type="GO" id="GO:0032259">
    <property type="term" value="P:methylation"/>
    <property type="evidence" value="ECO:0007669"/>
    <property type="project" value="UniProtKB-KW"/>
</dbReference>
<dbReference type="SUPFAM" id="SSF53335">
    <property type="entry name" value="S-adenosyl-L-methionine-dependent methyltransferases"/>
    <property type="match status" value="1"/>
</dbReference>
<keyword evidence="3" id="KW-0597">Phosphoprotein</keyword>
<dbReference type="InterPro" id="IPR000873">
    <property type="entry name" value="AMP-dep_synth/lig_dom"/>
</dbReference>
<dbReference type="PROSITE" id="PS00455">
    <property type="entry name" value="AMP_BINDING"/>
    <property type="match status" value="1"/>
</dbReference>
<organism evidence="6 7">
    <name type="scientific">Pseudosporangium ferrugineum</name>
    <dbReference type="NCBI Taxonomy" id="439699"/>
    <lineage>
        <taxon>Bacteria</taxon>
        <taxon>Bacillati</taxon>
        <taxon>Actinomycetota</taxon>
        <taxon>Actinomycetes</taxon>
        <taxon>Micromonosporales</taxon>
        <taxon>Micromonosporaceae</taxon>
        <taxon>Pseudosporangium</taxon>
    </lineage>
</organism>
<name>A0A2T0RFE3_9ACTN</name>
<feature type="domain" description="Carrier" evidence="5">
    <location>
        <begin position="1675"/>
        <end position="1749"/>
    </location>
</feature>
<dbReference type="InterPro" id="IPR042099">
    <property type="entry name" value="ANL_N_sf"/>
</dbReference>
<dbReference type="CDD" id="cd05930">
    <property type="entry name" value="A_NRPS"/>
    <property type="match status" value="1"/>
</dbReference>
<dbReference type="InterPro" id="IPR009081">
    <property type="entry name" value="PP-bd_ACP"/>
</dbReference>
<dbReference type="GO" id="GO:0031177">
    <property type="term" value="F:phosphopantetheine binding"/>
    <property type="evidence" value="ECO:0007669"/>
    <property type="project" value="InterPro"/>
</dbReference>
<feature type="region of interest" description="Disordered" evidence="4">
    <location>
        <begin position="1116"/>
        <end position="1135"/>
    </location>
</feature>
<dbReference type="Gene3D" id="1.10.1200.10">
    <property type="entry name" value="ACP-like"/>
    <property type="match status" value="2"/>
</dbReference>
<dbReference type="SMART" id="SM00823">
    <property type="entry name" value="PKS_PP"/>
    <property type="match status" value="2"/>
</dbReference>
<keyword evidence="7" id="KW-1185">Reference proteome</keyword>
<dbReference type="PANTHER" id="PTHR45527:SF1">
    <property type="entry name" value="FATTY ACID SYNTHASE"/>
    <property type="match status" value="1"/>
</dbReference>
<dbReference type="InterPro" id="IPR036736">
    <property type="entry name" value="ACP-like_sf"/>
</dbReference>
<dbReference type="GO" id="GO:0044550">
    <property type="term" value="P:secondary metabolite biosynthetic process"/>
    <property type="evidence" value="ECO:0007669"/>
    <property type="project" value="TreeGrafter"/>
</dbReference>
<dbReference type="SUPFAM" id="SSF47336">
    <property type="entry name" value="ACP-like"/>
    <property type="match status" value="2"/>
</dbReference>
<keyword evidence="6" id="KW-0489">Methyltransferase</keyword>
<dbReference type="Gene3D" id="3.30.559.30">
    <property type="entry name" value="Nonribosomal peptide synthetase, condensation domain"/>
    <property type="match status" value="2"/>
</dbReference>
<sequence>MTADNFRLSPGQRQWLASGRAAGPGHRARYRLPSATTLADVRRVLDELSDRHEALRLRFTVGRHEPFQQVPDEHRPPVGTAEPAADADWLRHPVTAVFTPGRLTVLASPLALDPESLRLLGAELRARLGADRPDNDEDRLQFIDISEWELEQLPAAAAAAAAAPGTRAPVVLPPDGPAGSAEAVLDPVLVDRLQQRAADDKTTADDLVLAAWIRVLSRYAADTDATLMVGRYHDGRSLEGTRAVLGSLGRYEAVTLTEPAGIEAVSPVAEPTDLIATFAGSVTGDDEIEVDGPASLGAPHLECVTGVDTMTLRVQADAGTYAPWLCDSVVGTLVALLDDEPGPPALGAAEAAALAELGHGPTLTPPSSTTIQELLERGVRGSDPARPAVIDGETSLTFGELDASASDLAGELATRGVAAGDRVAVLVDRGWRTVVAFLAVMRAGAVYVPVDPDQSAARIAALVTQAGAVAVIGDESFPVKRVSEPSRPRHLVDRAPTDPAYIIFTSGSTGVPRPVLVSSGAVARLHHALATTVYAATDGPLRVSVNAPATFDASVKQLIQLASGHTLCPVPAGVREDPPGMLRFLAEHRIDVLDCTPSHLRLLLEAHQPGDTLPGLLLIGGEAIDEALWAELAGLDDVRAINLYGPTECTVDSTFATVRAGTSPTIGRPLPGVGFMVADAAGRPLPVGAPGELLITGGQLADGYFGDEAATAARFVTLADPGGTPVRAYRTGDRVRLRPDGRLDYLGRTDDQIKIRGTRIEPAEIVAALRKHPSVRTAAVTTHGEGGSRRLVAYAVPRARAVDPDRLAGINPHETRYLYDEIFTQETYLRGGVTLPAGAVVFDVGANIGMFSLFVTSLVADARIYAFEPVAPVFDALRVNVAPLEGNVRIFAHGLSDIERDTTFAYYPGYSMMSGEHAYADPQAEKRVVRRYLTNARDQSGRMGDDELLSNLDDLLAERFDPIEQRCRLRRLSQVIDEEGVDRIDLLKIDVQRAELDVLLGLDERHWPLVQQIAMEVHEDPDGPTAGRGRQIAEMLEKHGFTVLLEQDELLVGTDRFNLHAFRPAYRSATAPAPAPAAAVRGPELRDWLAEQLPAYLVPDSIETIDRLPLTRNGKLDRAALPDPETESATDYAPPTNPAEQLLIEIWQEALGVPRLGVDDNVFQAGADSIRAIRARAAAVQRGLAFPLRDIFRYQTVRELVRESVHEQQAQPVAEAAFALLNSKDRKLVPAGVVDAYPMTALQQGMVYHSTLIPEHHSYHVVTGHRVAAPFDAAALRVAVDGLAAAHPAVRTVFDLATFSEPMQLVRESVAVQTTVEDISDLAPEQREQRAAATFDEERGRPFDATADIPLRFRAVRLSGDEFELIVAHHHAAMDGWSLHLMLAELLKRYAAARTGATPPVAGPALSPRRLVELERQARQKPDAVQAWREVLAGVSGTAPAGRRPPHMTAQLSRRIDPGLTADLRAFAARHEVPLKAVLLAAHARALGAEGGSPEVVTGLVVGQRPGEQGADLALGLFITTLPVRLPAAGVTPAELAAEAWRSERDLMGRHLVPLVDIEAATGGGRLFDVFFNFTDFSSVRTSTEDGTRVVATREGTVDVAFALAVDVAIDTEPGLNLTLQFDAEIWPPDRAAGFAERYHETLARFAAEPETRLPETAVTALPAPAGPEPDVEHATASAIDPILARVWAEVLGREPRGDVSFFDDGGDSLLALRLTTRLRQRLGVPISLAEVVRDSRPARLSALIEERLTSEPESYSVTADGDRVLMVETEAGWTLPPHARHEAGCVVSDLRERHGLPVVVEARAWELGDWATPYGYLAAPAGDGPAPDPAGARWIPAADLGALPLAVPAHRRALDDWSASRQPGGPELRTGQWGKPQWRSEMAEWLHQVAAGAGRRPTGPVEQFIVSPYSYTARMATDGGTIWFKAAPVPFRHEPALVDLLHRTFPGRVPRVLAIDAARGFLATEDIGAYREIGSEMTELDLYSEVVSAYAGMQRDLVDTGADVLALGVPDRRLGVLPELLARLAEDDRVLSPDDPSALTPDERRRLVACVPWFADRCAQLAEFGLPDVVQNTDFWRDCIAVTDGGFVLFDWAESVYGNPLSSLTTVRRDYALEGRADRAEIETRLIGAYLTGWGGDDAVRNLTAAVDLAKPTGFLMRALSWRACMEGMTDLDRYPGTRGVVARNMRELLALADA</sequence>
<dbReference type="InterPro" id="IPR011009">
    <property type="entry name" value="Kinase-like_dom_sf"/>
</dbReference>
<dbReference type="GO" id="GO:0005737">
    <property type="term" value="C:cytoplasm"/>
    <property type="evidence" value="ECO:0007669"/>
    <property type="project" value="TreeGrafter"/>
</dbReference>
<dbReference type="InterPro" id="IPR006342">
    <property type="entry name" value="FkbM_mtfrase"/>
</dbReference>
<dbReference type="InterPro" id="IPR020845">
    <property type="entry name" value="AMP-binding_CS"/>
</dbReference>
<dbReference type="PROSITE" id="PS50075">
    <property type="entry name" value="CARRIER"/>
    <property type="match status" value="2"/>
</dbReference>
<dbReference type="Pfam" id="PF05050">
    <property type="entry name" value="Methyltransf_21"/>
    <property type="match status" value="1"/>
</dbReference>
<evidence type="ECO:0000256" key="2">
    <source>
        <dbReference type="ARBA" id="ARBA00022450"/>
    </source>
</evidence>
<dbReference type="OrthoDB" id="2472181at2"/>
<accession>A0A2T0RFE3</accession>
<keyword evidence="6" id="KW-0808">Transferase</keyword>
<comment type="caution">
    <text evidence="6">The sequence shown here is derived from an EMBL/GenBank/DDBJ whole genome shotgun (WGS) entry which is preliminary data.</text>
</comment>
<dbReference type="InterPro" id="IPR001242">
    <property type="entry name" value="Condensation_dom"/>
</dbReference>
<dbReference type="RefSeq" id="WP_106130848.1">
    <property type="nucleotide sequence ID" value="NZ_PVZG01000027.1"/>
</dbReference>
<dbReference type="Gene3D" id="3.40.50.150">
    <property type="entry name" value="Vaccinia Virus protein VP39"/>
    <property type="match status" value="1"/>
</dbReference>
<reference evidence="6 7" key="1">
    <citation type="submission" date="2018-03" db="EMBL/GenBank/DDBJ databases">
        <title>Genomic Encyclopedia of Archaeal and Bacterial Type Strains, Phase II (KMG-II): from individual species to whole genera.</title>
        <authorList>
            <person name="Goeker M."/>
        </authorList>
    </citation>
    <scope>NUCLEOTIDE SEQUENCE [LARGE SCALE GENOMIC DNA]</scope>
    <source>
        <strain evidence="6 7">DSM 45348</strain>
    </source>
</reference>
<dbReference type="Pfam" id="PF00550">
    <property type="entry name" value="PP-binding"/>
    <property type="match status" value="2"/>
</dbReference>
<evidence type="ECO:0000256" key="1">
    <source>
        <dbReference type="ARBA" id="ARBA00001957"/>
    </source>
</evidence>
<dbReference type="NCBIfam" id="TIGR01733">
    <property type="entry name" value="AA-adenyl-dom"/>
    <property type="match status" value="1"/>
</dbReference>
<dbReference type="InterPro" id="IPR029063">
    <property type="entry name" value="SAM-dependent_MTases_sf"/>
</dbReference>
<evidence type="ECO:0000313" key="7">
    <source>
        <dbReference type="Proteomes" id="UP000239209"/>
    </source>
</evidence>
<dbReference type="GO" id="GO:0008168">
    <property type="term" value="F:methyltransferase activity"/>
    <property type="evidence" value="ECO:0007669"/>
    <property type="project" value="UniProtKB-KW"/>
</dbReference>
<evidence type="ECO:0000259" key="5">
    <source>
        <dbReference type="PROSITE" id="PS50075"/>
    </source>
</evidence>
<dbReference type="SUPFAM" id="SSF52777">
    <property type="entry name" value="CoA-dependent acyltransferases"/>
    <property type="match status" value="4"/>
</dbReference>
<dbReference type="Pfam" id="PF00668">
    <property type="entry name" value="Condensation"/>
    <property type="match status" value="1"/>
</dbReference>
<dbReference type="GO" id="GO:0008610">
    <property type="term" value="P:lipid biosynthetic process"/>
    <property type="evidence" value="ECO:0007669"/>
    <property type="project" value="UniProtKB-ARBA"/>
</dbReference>
<dbReference type="InterPro" id="IPR045851">
    <property type="entry name" value="AMP-bd_C_sf"/>
</dbReference>
<dbReference type="Pfam" id="PF00501">
    <property type="entry name" value="AMP-binding"/>
    <property type="match status" value="1"/>
</dbReference>
<dbReference type="InterPro" id="IPR006162">
    <property type="entry name" value="Ppantetheine_attach_site"/>
</dbReference>
<dbReference type="PROSITE" id="PS00012">
    <property type="entry name" value="PHOSPHOPANTETHEINE"/>
    <property type="match status" value="1"/>
</dbReference>
<comment type="cofactor">
    <cofactor evidence="1">
        <name>pantetheine 4'-phosphate</name>
        <dbReference type="ChEBI" id="CHEBI:47942"/>
    </cofactor>
</comment>
<dbReference type="GO" id="GO:0043041">
    <property type="term" value="P:amino acid activation for nonribosomal peptide biosynthetic process"/>
    <property type="evidence" value="ECO:0007669"/>
    <property type="project" value="TreeGrafter"/>
</dbReference>
<dbReference type="Proteomes" id="UP000239209">
    <property type="component" value="Unassembled WGS sequence"/>
</dbReference>
<evidence type="ECO:0000256" key="4">
    <source>
        <dbReference type="SAM" id="MobiDB-lite"/>
    </source>
</evidence>
<evidence type="ECO:0000256" key="3">
    <source>
        <dbReference type="ARBA" id="ARBA00022553"/>
    </source>
</evidence>